<protein>
    <submittedName>
        <fullName evidence="2">Uncharacterized protein</fullName>
    </submittedName>
</protein>
<sequence>MLVSFTVFRWRYKLGFKCGGFRWRLAYLGSVTLGMKDNDGEVNSVGDPPIKKESFNRRGGEKNKSSSTEGVLLKFCVLMWGEKEGEHATTKEQKRWCVTVGTWVNRL</sequence>
<dbReference type="EMBL" id="SZYD01000013">
    <property type="protein sequence ID" value="KAD4384656.1"/>
    <property type="molecule type" value="Genomic_DNA"/>
</dbReference>
<comment type="caution">
    <text evidence="2">The sequence shown here is derived from an EMBL/GenBank/DDBJ whole genome shotgun (WGS) entry which is preliminary data.</text>
</comment>
<dbReference type="Proteomes" id="UP000326396">
    <property type="component" value="Linkage Group LG3"/>
</dbReference>
<accession>A0A5N6N4C8</accession>
<gene>
    <name evidence="2" type="ORF">E3N88_24824</name>
</gene>
<evidence type="ECO:0000313" key="3">
    <source>
        <dbReference type="Proteomes" id="UP000326396"/>
    </source>
</evidence>
<reference evidence="2 3" key="1">
    <citation type="submission" date="2019-05" db="EMBL/GenBank/DDBJ databases">
        <title>Mikania micrantha, genome provides insights into the molecular mechanism of rapid growth.</title>
        <authorList>
            <person name="Liu B."/>
        </authorList>
    </citation>
    <scope>NUCLEOTIDE SEQUENCE [LARGE SCALE GENOMIC DNA]</scope>
    <source>
        <strain evidence="2">NLD-2019</strain>
        <tissue evidence="2">Leaf</tissue>
    </source>
</reference>
<evidence type="ECO:0000313" key="2">
    <source>
        <dbReference type="EMBL" id="KAD4384656.1"/>
    </source>
</evidence>
<evidence type="ECO:0000256" key="1">
    <source>
        <dbReference type="SAM" id="MobiDB-lite"/>
    </source>
</evidence>
<feature type="region of interest" description="Disordered" evidence="1">
    <location>
        <begin position="40"/>
        <end position="67"/>
    </location>
</feature>
<proteinExistence type="predicted"/>
<keyword evidence="3" id="KW-1185">Reference proteome</keyword>
<feature type="compositionally biased region" description="Basic and acidic residues" evidence="1">
    <location>
        <begin position="49"/>
        <end position="64"/>
    </location>
</feature>
<dbReference type="AlphaFoldDB" id="A0A5N6N4C8"/>
<organism evidence="2 3">
    <name type="scientific">Mikania micrantha</name>
    <name type="common">bitter vine</name>
    <dbReference type="NCBI Taxonomy" id="192012"/>
    <lineage>
        <taxon>Eukaryota</taxon>
        <taxon>Viridiplantae</taxon>
        <taxon>Streptophyta</taxon>
        <taxon>Embryophyta</taxon>
        <taxon>Tracheophyta</taxon>
        <taxon>Spermatophyta</taxon>
        <taxon>Magnoliopsida</taxon>
        <taxon>eudicotyledons</taxon>
        <taxon>Gunneridae</taxon>
        <taxon>Pentapetalae</taxon>
        <taxon>asterids</taxon>
        <taxon>campanulids</taxon>
        <taxon>Asterales</taxon>
        <taxon>Asteraceae</taxon>
        <taxon>Asteroideae</taxon>
        <taxon>Heliantheae alliance</taxon>
        <taxon>Eupatorieae</taxon>
        <taxon>Mikania</taxon>
    </lineage>
</organism>
<name>A0A5N6N4C8_9ASTR</name>